<dbReference type="AlphaFoldDB" id="A0AAV4TRZ0"/>
<comment type="caution">
    <text evidence="3">The sequence shown here is derived from an EMBL/GenBank/DDBJ whole genome shotgun (WGS) entry which is preliminary data.</text>
</comment>
<keyword evidence="1" id="KW-0812">Transmembrane</keyword>
<keyword evidence="1" id="KW-1133">Transmembrane helix</keyword>
<dbReference type="GO" id="GO:0016740">
    <property type="term" value="F:transferase activity"/>
    <property type="evidence" value="ECO:0007669"/>
    <property type="project" value="UniProtKB-KW"/>
</dbReference>
<dbReference type="Gene3D" id="2.30.30.30">
    <property type="match status" value="1"/>
</dbReference>
<keyword evidence="3" id="KW-0808">Transferase</keyword>
<organism evidence="3 4">
    <name type="scientific">Caerostris darwini</name>
    <dbReference type="NCBI Taxonomy" id="1538125"/>
    <lineage>
        <taxon>Eukaryota</taxon>
        <taxon>Metazoa</taxon>
        <taxon>Ecdysozoa</taxon>
        <taxon>Arthropoda</taxon>
        <taxon>Chelicerata</taxon>
        <taxon>Arachnida</taxon>
        <taxon>Araneae</taxon>
        <taxon>Araneomorphae</taxon>
        <taxon>Entelegynae</taxon>
        <taxon>Araneoidea</taxon>
        <taxon>Araneidae</taxon>
        <taxon>Caerostris</taxon>
    </lineage>
</organism>
<evidence type="ECO:0000313" key="4">
    <source>
        <dbReference type="Proteomes" id="UP001054837"/>
    </source>
</evidence>
<keyword evidence="4" id="KW-1185">Reference proteome</keyword>
<evidence type="ECO:0000313" key="3">
    <source>
        <dbReference type="EMBL" id="GIY48206.1"/>
    </source>
</evidence>
<dbReference type="InterPro" id="IPR014722">
    <property type="entry name" value="Rib_uL2_dom2"/>
</dbReference>
<feature type="domain" description="UHRF1 tandem tudor" evidence="2">
    <location>
        <begin position="30"/>
        <end position="92"/>
    </location>
</feature>
<reference evidence="3 4" key="1">
    <citation type="submission" date="2021-06" db="EMBL/GenBank/DDBJ databases">
        <title>Caerostris darwini draft genome.</title>
        <authorList>
            <person name="Kono N."/>
            <person name="Arakawa K."/>
        </authorList>
    </citation>
    <scope>NUCLEOTIDE SEQUENCE [LARGE SCALE GENOMIC DNA]</scope>
</reference>
<dbReference type="Proteomes" id="UP001054837">
    <property type="component" value="Unassembled WGS sequence"/>
</dbReference>
<keyword evidence="1" id="KW-0472">Membrane</keyword>
<dbReference type="InterPro" id="IPR021991">
    <property type="entry name" value="TTD_dom"/>
</dbReference>
<dbReference type="EMBL" id="BPLQ01010072">
    <property type="protein sequence ID" value="GIY48206.1"/>
    <property type="molecule type" value="Genomic_DNA"/>
</dbReference>
<gene>
    <name evidence="3" type="primary">UHRF1</name>
    <name evidence="3" type="ORF">CDAR_493091</name>
</gene>
<accession>A0AAV4TRZ0</accession>
<proteinExistence type="predicted"/>
<evidence type="ECO:0000256" key="1">
    <source>
        <dbReference type="SAM" id="Phobius"/>
    </source>
</evidence>
<sequence length="93" mass="11086">MLKILDSSRVDHVWIILILISLNLLNLNYEDCKEPVDLSFYQIRHRARKLMNYEDLKVGDKVMVNYNLEEPKERGLWYDCCVINLKNGRSTKQ</sequence>
<dbReference type="Pfam" id="PF12148">
    <property type="entry name" value="TTD"/>
    <property type="match status" value="1"/>
</dbReference>
<name>A0AAV4TRZ0_9ARAC</name>
<protein>
    <submittedName>
        <fullName evidence="3">RING-type E3 ubiquitin transferase</fullName>
    </submittedName>
</protein>
<evidence type="ECO:0000259" key="2">
    <source>
        <dbReference type="Pfam" id="PF12148"/>
    </source>
</evidence>
<feature type="transmembrane region" description="Helical" evidence="1">
    <location>
        <begin position="12"/>
        <end position="29"/>
    </location>
</feature>